<keyword evidence="3" id="KW-0378">Hydrolase</keyword>
<gene>
    <name evidence="3" type="ORF">FIL70_08610</name>
</gene>
<dbReference type="Proteomes" id="UP000311469">
    <property type="component" value="Chromosome cSF1"/>
</dbReference>
<evidence type="ECO:0000313" key="4">
    <source>
        <dbReference type="Proteomes" id="UP000311469"/>
    </source>
</evidence>
<organism evidence="3 4">
    <name type="scientific">Sphingobium fuliginis ATCC 27551</name>
    <dbReference type="NCBI Taxonomy" id="1208342"/>
    <lineage>
        <taxon>Bacteria</taxon>
        <taxon>Pseudomonadati</taxon>
        <taxon>Pseudomonadota</taxon>
        <taxon>Alphaproteobacteria</taxon>
        <taxon>Sphingomonadales</taxon>
        <taxon>Sphingomonadaceae</taxon>
        <taxon>Sphingobium</taxon>
    </lineage>
</organism>
<dbReference type="InterPro" id="IPR000868">
    <property type="entry name" value="Isochorismatase-like_dom"/>
</dbReference>
<name>A0A5B8CM89_SPHSA</name>
<dbReference type="EMBL" id="CP041016">
    <property type="protein sequence ID" value="QDC39121.1"/>
    <property type="molecule type" value="Genomic_DNA"/>
</dbReference>
<reference evidence="3 4" key="1">
    <citation type="submission" date="2019-06" db="EMBL/GenBank/DDBJ databases">
        <title>Genome organization and adaptive potential of archetypical organophosphate degarding Sphingobium fuliginis ATCC 27551.</title>
        <authorList>
            <person name="Sarwar A."/>
            <person name="Parthasarathy S."/>
            <person name="Singh C."/>
            <person name="Siddavattam D."/>
        </authorList>
    </citation>
    <scope>NUCLEOTIDE SEQUENCE [LARGE SCALE GENOMIC DNA]</scope>
    <source>
        <strain evidence="3 4">ATCC 27551</strain>
    </source>
</reference>
<accession>A0A5B8CM89</accession>
<dbReference type="SUPFAM" id="SSF52499">
    <property type="entry name" value="Isochorismatase-like hydrolases"/>
    <property type="match status" value="1"/>
</dbReference>
<protein>
    <submittedName>
        <fullName evidence="3">Cysteine hydrolase</fullName>
    </submittedName>
</protein>
<dbReference type="KEGG" id="sufl:FIL70_08610"/>
<feature type="region of interest" description="Disordered" evidence="1">
    <location>
        <begin position="1"/>
        <end position="29"/>
    </location>
</feature>
<evidence type="ECO:0000256" key="1">
    <source>
        <dbReference type="SAM" id="MobiDB-lite"/>
    </source>
</evidence>
<sequence length="87" mass="9577">MSSDTRHLTKRAAIIPANGHRARRPSGPAYVESTARDAYDLGYNVTIVADATTDTSVDLHTLTVQKIFPRLGQIATEEQISRLLAQR</sequence>
<dbReference type="GO" id="GO:0016787">
    <property type="term" value="F:hydrolase activity"/>
    <property type="evidence" value="ECO:0007669"/>
    <property type="project" value="UniProtKB-KW"/>
</dbReference>
<dbReference type="InterPro" id="IPR036380">
    <property type="entry name" value="Isochorismatase-like_sf"/>
</dbReference>
<dbReference type="Gene3D" id="3.40.50.850">
    <property type="entry name" value="Isochorismatase-like"/>
    <property type="match status" value="1"/>
</dbReference>
<dbReference type="Pfam" id="PF00857">
    <property type="entry name" value="Isochorismatase"/>
    <property type="match status" value="1"/>
</dbReference>
<evidence type="ECO:0000259" key="2">
    <source>
        <dbReference type="Pfam" id="PF00857"/>
    </source>
</evidence>
<proteinExistence type="predicted"/>
<dbReference type="AlphaFoldDB" id="A0A5B8CM89"/>
<evidence type="ECO:0000313" key="3">
    <source>
        <dbReference type="EMBL" id="QDC39121.1"/>
    </source>
</evidence>
<feature type="domain" description="Isochorismatase-like" evidence="2">
    <location>
        <begin position="31"/>
        <end position="79"/>
    </location>
</feature>